<protein>
    <submittedName>
        <fullName evidence="1">Uncharacterized protein</fullName>
    </submittedName>
</protein>
<dbReference type="Proteomes" id="UP000281391">
    <property type="component" value="Chromosome"/>
</dbReference>
<dbReference type="EMBL" id="LR134117">
    <property type="protein sequence ID" value="VDZ54938.1"/>
    <property type="molecule type" value="Genomic_DNA"/>
</dbReference>
<organism evidence="1 2">
    <name type="scientific">Serratia odorifera</name>
    <dbReference type="NCBI Taxonomy" id="618"/>
    <lineage>
        <taxon>Bacteria</taxon>
        <taxon>Pseudomonadati</taxon>
        <taxon>Pseudomonadota</taxon>
        <taxon>Gammaproteobacteria</taxon>
        <taxon>Enterobacterales</taxon>
        <taxon>Yersiniaceae</taxon>
        <taxon>Serratia</taxon>
    </lineage>
</organism>
<reference evidence="1 2" key="1">
    <citation type="submission" date="2018-12" db="EMBL/GenBank/DDBJ databases">
        <authorList>
            <consortium name="Pathogen Informatics"/>
        </authorList>
    </citation>
    <scope>NUCLEOTIDE SEQUENCE [LARGE SCALE GENOMIC DNA]</scope>
    <source>
        <strain evidence="1 2">NCTC11214</strain>
    </source>
</reference>
<gene>
    <name evidence="1" type="ORF">NCTC11214_01581</name>
</gene>
<accession>A0A3S4DWG0</accession>
<dbReference type="RefSeq" id="WP_004956582.1">
    <property type="nucleotide sequence ID" value="NZ_LR134117.1"/>
</dbReference>
<dbReference type="AlphaFoldDB" id="A0A3S4DWG0"/>
<name>A0A3S4DWG0_SEROD</name>
<evidence type="ECO:0000313" key="1">
    <source>
        <dbReference type="EMBL" id="VDZ54938.1"/>
    </source>
</evidence>
<proteinExistence type="predicted"/>
<evidence type="ECO:0000313" key="2">
    <source>
        <dbReference type="Proteomes" id="UP000281391"/>
    </source>
</evidence>
<dbReference type="KEGG" id="sof:NCTC11214_01581"/>
<sequence length="84" mass="9723">MAKLTNAEKKWLDELQKVLNRCPSKNLGFYTVGDPMLHVYDRRKEQQLDDYMDRHNIDFCKCARALDADYCDLLFPAAVHSTAG</sequence>